<sequence>MDIGWLKAEQGLVGLLVMSNPFSYRPFNDGIDLLAVVVMKKVSADKQTEHLLKDDSRIQLHRVTPDTLERWIVSGENRKIVQWLLEGDILIDDTGYLENLRSRLIEWSPLLREQRLLCEFSRFVGTYSRARQDLKDGQALDAYSHVMASLHYWADIALVEQGLHPELTVWEQMRRVNPGLYKLFEELTTSSETLEQRVELVLLACEFSLLTKMESCCSLLIRIIESREQFWSVAELRQHPELSGLSLDLPLLLQKLVKRGCIREVARSARDRGEGLMELCYTSMKQL</sequence>
<comment type="caution">
    <text evidence="4">The sequence shown here is derived from an EMBL/GenBank/DDBJ whole genome shotgun (WGS) entry which is preliminary data.</text>
</comment>
<proteinExistence type="predicted"/>
<dbReference type="InterPro" id="IPR054515">
    <property type="entry name" value="YgxA-like_substrate-bd"/>
</dbReference>
<dbReference type="Pfam" id="PF14540">
    <property type="entry name" value="NTF-like"/>
    <property type="match status" value="1"/>
</dbReference>
<dbReference type="InterPro" id="IPR043519">
    <property type="entry name" value="NT_sf"/>
</dbReference>
<dbReference type="InterPro" id="IPR029348">
    <property type="entry name" value="NTF-like"/>
</dbReference>
<evidence type="ECO:0000259" key="3">
    <source>
        <dbReference type="Pfam" id="PF22339"/>
    </source>
</evidence>
<organism evidence="4 5">
    <name type="scientific">Cohnella kolymensis</name>
    <dbReference type="NCBI Taxonomy" id="1590652"/>
    <lineage>
        <taxon>Bacteria</taxon>
        <taxon>Bacillati</taxon>
        <taxon>Bacillota</taxon>
        <taxon>Bacilli</taxon>
        <taxon>Bacillales</taxon>
        <taxon>Paenibacillaceae</taxon>
        <taxon>Cohnella</taxon>
    </lineage>
</organism>
<evidence type="ECO:0000313" key="4">
    <source>
        <dbReference type="EMBL" id="KIL36886.1"/>
    </source>
</evidence>
<dbReference type="Gene3D" id="1.20.120.330">
    <property type="entry name" value="Nucleotidyltransferases domain 2"/>
    <property type="match status" value="1"/>
</dbReference>
<feature type="domain" description="YgxA-like substrate binding" evidence="3">
    <location>
        <begin position="115"/>
        <end position="210"/>
    </location>
</feature>
<evidence type="ECO:0000259" key="1">
    <source>
        <dbReference type="Pfam" id="PF14540"/>
    </source>
</evidence>
<keyword evidence="5" id="KW-1185">Reference proteome</keyword>
<dbReference type="EMBL" id="JXAL01000004">
    <property type="protein sequence ID" value="KIL36886.1"/>
    <property type="molecule type" value="Genomic_DNA"/>
</dbReference>
<dbReference type="Gene3D" id="3.30.460.10">
    <property type="entry name" value="Beta Polymerase, domain 2"/>
    <property type="match status" value="1"/>
</dbReference>
<reference evidence="4 5" key="1">
    <citation type="submission" date="2014-12" db="EMBL/GenBank/DDBJ databases">
        <title>Draft genome sequence of Cohnella kolymensis strain B-2846.</title>
        <authorList>
            <person name="Karlyshev A.V."/>
            <person name="Kudryashova E.B."/>
        </authorList>
    </citation>
    <scope>NUCLEOTIDE SEQUENCE [LARGE SCALE GENOMIC DNA]</scope>
    <source>
        <strain evidence="4 5">VKM B-2846</strain>
    </source>
</reference>
<evidence type="ECO:0000313" key="5">
    <source>
        <dbReference type="Proteomes" id="UP000054526"/>
    </source>
</evidence>
<dbReference type="Pfam" id="PF18576">
    <property type="entry name" value="HTH_52"/>
    <property type="match status" value="1"/>
</dbReference>
<gene>
    <name evidence="4" type="ORF">SD71_05200</name>
</gene>
<feature type="domain" description="Nucleotidyltransferase-like" evidence="1">
    <location>
        <begin position="9"/>
        <end position="107"/>
    </location>
</feature>
<dbReference type="Gene3D" id="1.10.10.10">
    <property type="entry name" value="Winged helix-like DNA-binding domain superfamily/Winged helix DNA-binding domain"/>
    <property type="match status" value="1"/>
</dbReference>
<name>A0ABR5A736_9BACL</name>
<dbReference type="Proteomes" id="UP000054526">
    <property type="component" value="Unassembled WGS sequence"/>
</dbReference>
<protein>
    <recommendedName>
        <fullName evidence="6">Nucleotidyltransferase-like domain-containing protein</fullName>
    </recommendedName>
</protein>
<dbReference type="InterPro" id="IPR041143">
    <property type="entry name" value="YgxA_HTH"/>
</dbReference>
<feature type="domain" description="YgxA-like helix-turn-helix" evidence="2">
    <location>
        <begin position="220"/>
        <end position="269"/>
    </location>
</feature>
<accession>A0ABR5A736</accession>
<dbReference type="InterPro" id="IPR036388">
    <property type="entry name" value="WH-like_DNA-bd_sf"/>
</dbReference>
<evidence type="ECO:0000259" key="2">
    <source>
        <dbReference type="Pfam" id="PF18576"/>
    </source>
</evidence>
<evidence type="ECO:0008006" key="6">
    <source>
        <dbReference type="Google" id="ProtNLM"/>
    </source>
</evidence>
<dbReference type="Pfam" id="PF22339">
    <property type="entry name" value="YgxA-like_sub_bind"/>
    <property type="match status" value="1"/>
</dbReference>